<feature type="transmembrane region" description="Helical" evidence="1">
    <location>
        <begin position="19"/>
        <end position="35"/>
    </location>
</feature>
<dbReference type="InterPro" id="IPR011330">
    <property type="entry name" value="Glyco_hydro/deAcase_b/a-brl"/>
</dbReference>
<dbReference type="PROSITE" id="PS51677">
    <property type="entry name" value="NODB"/>
    <property type="match status" value="1"/>
</dbReference>
<comment type="caution">
    <text evidence="3">The sequence shown here is derived from an EMBL/GenBank/DDBJ whole genome shotgun (WGS) entry which is preliminary data.</text>
</comment>
<gene>
    <name evidence="3" type="ORF">HMPREF0202_02562</name>
</gene>
<dbReference type="AlphaFoldDB" id="U7V4Q8"/>
<dbReference type="STRING" id="1319815.HMPREF0202_02562"/>
<reference evidence="3 4" key="1">
    <citation type="submission" date="2013-08" db="EMBL/GenBank/DDBJ databases">
        <authorList>
            <person name="Weinstock G."/>
            <person name="Sodergren E."/>
            <person name="Wylie T."/>
            <person name="Fulton L."/>
            <person name="Fulton R."/>
            <person name="Fronick C."/>
            <person name="O'Laughlin M."/>
            <person name="Godfrey J."/>
            <person name="Miner T."/>
            <person name="Herter B."/>
            <person name="Appelbaum E."/>
            <person name="Cordes M."/>
            <person name="Lek S."/>
            <person name="Wollam A."/>
            <person name="Pepin K.H."/>
            <person name="Palsikar V.B."/>
            <person name="Mitreva M."/>
            <person name="Wilson R.K."/>
        </authorList>
    </citation>
    <scope>NUCLEOTIDE SEQUENCE [LARGE SCALE GENOMIC DNA]</scope>
    <source>
        <strain evidence="3 4">ATCC BAA-474</strain>
    </source>
</reference>
<dbReference type="Gene3D" id="3.20.20.370">
    <property type="entry name" value="Glycoside hydrolase/deacetylase"/>
    <property type="match status" value="1"/>
</dbReference>
<dbReference type="HOGENOM" id="CLU_021264_0_0_0"/>
<dbReference type="SUPFAM" id="SSF88713">
    <property type="entry name" value="Glycoside hydrolase/deacetylase"/>
    <property type="match status" value="1"/>
</dbReference>
<evidence type="ECO:0000313" key="3">
    <source>
        <dbReference type="EMBL" id="ERT66662.1"/>
    </source>
</evidence>
<evidence type="ECO:0000313" key="4">
    <source>
        <dbReference type="Proteomes" id="UP000017081"/>
    </source>
</evidence>
<dbReference type="eggNOG" id="COG0726">
    <property type="taxonomic scope" value="Bacteria"/>
</dbReference>
<feature type="domain" description="NodB homology" evidence="2">
    <location>
        <begin position="39"/>
        <end position="217"/>
    </location>
</feature>
<dbReference type="InterPro" id="IPR050248">
    <property type="entry name" value="Polysacc_deacetylase_ArnD"/>
</dbReference>
<dbReference type="GO" id="GO:0005975">
    <property type="term" value="P:carbohydrate metabolic process"/>
    <property type="evidence" value="ECO:0007669"/>
    <property type="project" value="InterPro"/>
</dbReference>
<evidence type="ECO:0000259" key="2">
    <source>
        <dbReference type="PROSITE" id="PS51677"/>
    </source>
</evidence>
<keyword evidence="1" id="KW-0472">Membrane</keyword>
<proteinExistence type="predicted"/>
<dbReference type="EMBL" id="AXZF01000140">
    <property type="protein sequence ID" value="ERT66662.1"/>
    <property type="molecule type" value="Genomic_DNA"/>
</dbReference>
<accession>U7V4Q8</accession>
<name>U7V4Q8_9FUSO</name>
<dbReference type="GO" id="GO:0016810">
    <property type="term" value="F:hydrolase activity, acting on carbon-nitrogen (but not peptide) bonds"/>
    <property type="evidence" value="ECO:0007669"/>
    <property type="project" value="InterPro"/>
</dbReference>
<protein>
    <submittedName>
        <fullName evidence="3">Polysaccharide deacetylase</fullName>
    </submittedName>
</protein>
<dbReference type="Proteomes" id="UP000017081">
    <property type="component" value="Unassembled WGS sequence"/>
</dbReference>
<organism evidence="3 4">
    <name type="scientific">Cetobacterium somerae ATCC BAA-474</name>
    <dbReference type="NCBI Taxonomy" id="1319815"/>
    <lineage>
        <taxon>Bacteria</taxon>
        <taxon>Fusobacteriati</taxon>
        <taxon>Fusobacteriota</taxon>
        <taxon>Fusobacteriia</taxon>
        <taxon>Fusobacteriales</taxon>
        <taxon>Fusobacteriaceae</taxon>
        <taxon>Cetobacterium</taxon>
    </lineage>
</organism>
<sequence length="225" mass="25702">MILCYILIEKIRRGEKMKILKYLLVACMMTMSIFAQETKRIALTFDDGPKAKITEEILEVLNENNAKATFFILGTNGKRYPKILEKIYDGGHQIANHSYNHPNLKKLPMNDVKKELESTNKIITSVTNKKVVYFRPPYGALGKTQKEELKKSLGMESVMWNICPKDWEKPSDADYIAKFLVENAKDNGIVLLHDYGKTAQALKVAIPELKAKGFEFVTVEELNKK</sequence>
<dbReference type="InterPro" id="IPR002509">
    <property type="entry name" value="NODB_dom"/>
</dbReference>
<keyword evidence="4" id="KW-1185">Reference proteome</keyword>
<evidence type="ECO:0000256" key="1">
    <source>
        <dbReference type="SAM" id="Phobius"/>
    </source>
</evidence>
<keyword evidence="1" id="KW-0812">Transmembrane</keyword>
<dbReference type="Pfam" id="PF01522">
    <property type="entry name" value="Polysacc_deac_1"/>
    <property type="match status" value="1"/>
</dbReference>
<keyword evidence="1" id="KW-1133">Transmembrane helix</keyword>
<dbReference type="PANTHER" id="PTHR10587">
    <property type="entry name" value="GLYCOSYL TRANSFERASE-RELATED"/>
    <property type="match status" value="1"/>
</dbReference>